<protein>
    <submittedName>
        <fullName evidence="2">Uncharacterized protein</fullName>
    </submittedName>
</protein>
<dbReference type="Proteomes" id="UP000053760">
    <property type="component" value="Unassembled WGS sequence"/>
</dbReference>
<keyword evidence="1" id="KW-0175">Coiled coil</keyword>
<dbReference type="STRING" id="55661.A0A091GNK0"/>
<keyword evidence="3" id="KW-1185">Reference proteome</keyword>
<organism evidence="2 3">
    <name type="scientific">Cuculus canorus</name>
    <name type="common">Common cuckoo</name>
    <dbReference type="NCBI Taxonomy" id="55661"/>
    <lineage>
        <taxon>Eukaryota</taxon>
        <taxon>Metazoa</taxon>
        <taxon>Chordata</taxon>
        <taxon>Craniata</taxon>
        <taxon>Vertebrata</taxon>
        <taxon>Euteleostomi</taxon>
        <taxon>Archelosauria</taxon>
        <taxon>Archosauria</taxon>
        <taxon>Dinosauria</taxon>
        <taxon>Saurischia</taxon>
        <taxon>Theropoda</taxon>
        <taxon>Coelurosauria</taxon>
        <taxon>Aves</taxon>
        <taxon>Neognathae</taxon>
        <taxon>Neoaves</taxon>
        <taxon>Otidimorphae</taxon>
        <taxon>Cuculiformes</taxon>
        <taxon>Cuculidae</taxon>
        <taxon>Cuculus</taxon>
    </lineage>
</organism>
<dbReference type="PANTHER" id="PTHR15347:SF1">
    <property type="entry name" value="SPERM-ASSOCIATED ANTIGEN 5"/>
    <property type="match status" value="1"/>
</dbReference>
<evidence type="ECO:0000256" key="1">
    <source>
        <dbReference type="SAM" id="Coils"/>
    </source>
</evidence>
<evidence type="ECO:0000313" key="3">
    <source>
        <dbReference type="Proteomes" id="UP000053760"/>
    </source>
</evidence>
<reference evidence="2 3" key="1">
    <citation type="submission" date="2014-04" db="EMBL/GenBank/DDBJ databases">
        <title>Genome evolution of avian class.</title>
        <authorList>
            <person name="Zhang G."/>
            <person name="Li C."/>
        </authorList>
    </citation>
    <scope>NUCLEOTIDE SEQUENCE [LARGE SCALE GENOMIC DNA]</scope>
    <source>
        <strain evidence="2">BGI_N303</strain>
    </source>
</reference>
<dbReference type="PANTHER" id="PTHR15347">
    <property type="entry name" value="SPERM-ASSOCIATED ANTIGEN 5"/>
    <property type="match status" value="1"/>
</dbReference>
<gene>
    <name evidence="2" type="ORF">N303_12153</name>
</gene>
<dbReference type="InterPro" id="IPR028728">
    <property type="entry name" value="Astrin"/>
</dbReference>
<feature type="coiled-coil region" evidence="1">
    <location>
        <begin position="20"/>
        <end position="61"/>
    </location>
</feature>
<sequence length="90" mass="10468">MCRTQLLEVEAKLKSTQVTLQEHSLQHEELMDSHQRLREEQAALSQELESTKAELQNLQLKRDKVSWCFSDIAESKMRLQELADCLRAAL</sequence>
<accession>A0A091GNK0</accession>
<dbReference type="GO" id="GO:0051988">
    <property type="term" value="P:regulation of attachment of spindle microtubules to kinetochore"/>
    <property type="evidence" value="ECO:0007669"/>
    <property type="project" value="InterPro"/>
</dbReference>
<dbReference type="EMBL" id="KL447643">
    <property type="protein sequence ID" value="KFO75687.1"/>
    <property type="molecule type" value="Genomic_DNA"/>
</dbReference>
<dbReference type="GO" id="GO:0051301">
    <property type="term" value="P:cell division"/>
    <property type="evidence" value="ECO:0007669"/>
    <property type="project" value="InterPro"/>
</dbReference>
<name>A0A091GNK0_CUCCA</name>
<proteinExistence type="predicted"/>
<dbReference type="AlphaFoldDB" id="A0A091GNK0"/>
<evidence type="ECO:0000313" key="2">
    <source>
        <dbReference type="EMBL" id="KFO75687.1"/>
    </source>
</evidence>
<feature type="non-terminal residue" evidence="2">
    <location>
        <position position="90"/>
    </location>
</feature>